<reference evidence="2" key="1">
    <citation type="journal article" date="2015" name="Nature">
        <title>Complex archaea that bridge the gap between prokaryotes and eukaryotes.</title>
        <authorList>
            <person name="Spang A."/>
            <person name="Saw J.H."/>
            <person name="Jorgensen S.L."/>
            <person name="Zaremba-Niedzwiedzka K."/>
            <person name="Martijn J."/>
            <person name="Lind A.E."/>
            <person name="van Eijk R."/>
            <person name="Schleper C."/>
            <person name="Guy L."/>
            <person name="Ettema T.J."/>
        </authorList>
    </citation>
    <scope>NUCLEOTIDE SEQUENCE</scope>
</reference>
<dbReference type="Pfam" id="PF00016">
    <property type="entry name" value="RuBisCO_large"/>
    <property type="match status" value="1"/>
</dbReference>
<dbReference type="InterPro" id="IPR033966">
    <property type="entry name" value="RuBisCO"/>
</dbReference>
<evidence type="ECO:0000259" key="1">
    <source>
        <dbReference type="Pfam" id="PF00016"/>
    </source>
</evidence>
<dbReference type="Gene3D" id="3.20.20.110">
    <property type="entry name" value="Ribulose bisphosphate carboxylase, large subunit, C-terminal domain"/>
    <property type="match status" value="1"/>
</dbReference>
<dbReference type="EMBL" id="LAZR01068502">
    <property type="protein sequence ID" value="KKK49515.1"/>
    <property type="molecule type" value="Genomic_DNA"/>
</dbReference>
<dbReference type="SFLD" id="SFLDS00014">
    <property type="entry name" value="RuBisCO"/>
    <property type="match status" value="1"/>
</dbReference>
<sequence length="323" mass="35803">LLDVTFPEDLVKNFKGPKFGVEGIRELTGVKERPLSLHIIKPKMGMTPKQTGDQVYLTAIGGADMAKDDEMTSDTYNNNFRDRLKYVMDAVDRASQKTGKRLIYLCSITDDVPKLHQKALEAVELGANGLLITYSVGLSAIREVTGDPDINIPVMVHNSHMIGMVKTISWPVFTKLLRLCGADQTLTPTYWSSIPLVSLEEGIRSQHVAQAPFYGFKKMWNMPAAGIYPGLAPILMSEYGNDIVIPAGGGMLGHPDGYTAGAQAWQQAIASVMEDVPITDYARKPENKALRGALEKWGYIERPRTPWLRVAPKFHPKPFKMDD</sequence>
<organism evidence="2">
    <name type="scientific">marine sediment metagenome</name>
    <dbReference type="NCBI Taxonomy" id="412755"/>
    <lineage>
        <taxon>unclassified sequences</taxon>
        <taxon>metagenomes</taxon>
        <taxon>ecological metagenomes</taxon>
    </lineage>
</organism>
<gene>
    <name evidence="2" type="ORF">LCGC14_3134280</name>
</gene>
<dbReference type="PANTHER" id="PTHR42704">
    <property type="entry name" value="RIBULOSE BISPHOSPHATE CARBOXYLASE"/>
    <property type="match status" value="1"/>
</dbReference>
<proteinExistence type="predicted"/>
<dbReference type="SFLD" id="SFLDG00301">
    <property type="entry name" value="RuBisCO-like_proteins"/>
    <property type="match status" value="1"/>
</dbReference>
<dbReference type="InterPro" id="IPR000685">
    <property type="entry name" value="RuBisCO_lsu_C"/>
</dbReference>
<evidence type="ECO:0000313" key="2">
    <source>
        <dbReference type="EMBL" id="KKK49515.1"/>
    </source>
</evidence>
<dbReference type="PANTHER" id="PTHR42704:SF17">
    <property type="entry name" value="RIBULOSE BISPHOSPHATE CARBOXYLASE LARGE CHAIN"/>
    <property type="match status" value="1"/>
</dbReference>
<dbReference type="InterPro" id="IPR036376">
    <property type="entry name" value="RuBisCO_lsu_C_sf"/>
</dbReference>
<dbReference type="GO" id="GO:0000287">
    <property type="term" value="F:magnesium ion binding"/>
    <property type="evidence" value="ECO:0007669"/>
    <property type="project" value="InterPro"/>
</dbReference>
<accession>A0A0F8WMP3</accession>
<dbReference type="SUPFAM" id="SSF51649">
    <property type="entry name" value="RuBisCo, C-terminal domain"/>
    <property type="match status" value="1"/>
</dbReference>
<dbReference type="GO" id="GO:0016984">
    <property type="term" value="F:ribulose-bisphosphate carboxylase activity"/>
    <property type="evidence" value="ECO:0007669"/>
    <property type="project" value="InterPro"/>
</dbReference>
<name>A0A0F8WMP3_9ZZZZ</name>
<protein>
    <recommendedName>
        <fullName evidence="1">Ribulose bisphosphate carboxylase large subunit C-terminal domain-containing protein</fullName>
    </recommendedName>
</protein>
<dbReference type="AlphaFoldDB" id="A0A0F8WMP3"/>
<feature type="domain" description="Ribulose bisphosphate carboxylase large subunit C-terminal" evidence="1">
    <location>
        <begin position="23"/>
        <end position="297"/>
    </location>
</feature>
<comment type="caution">
    <text evidence="2">The sequence shown here is derived from an EMBL/GenBank/DDBJ whole genome shotgun (WGS) entry which is preliminary data.</text>
</comment>
<feature type="non-terminal residue" evidence="2">
    <location>
        <position position="1"/>
    </location>
</feature>